<feature type="domain" description="HhH-GPD" evidence="9">
    <location>
        <begin position="238"/>
        <end position="388"/>
    </location>
</feature>
<dbReference type="InterPro" id="IPR003265">
    <property type="entry name" value="HhH-GPD_domain"/>
</dbReference>
<dbReference type="SMART" id="SM00478">
    <property type="entry name" value="ENDO3c"/>
    <property type="match status" value="1"/>
</dbReference>
<dbReference type="InterPro" id="IPR011257">
    <property type="entry name" value="DNA_glycosylase"/>
</dbReference>
<dbReference type="PROSITE" id="PS01155">
    <property type="entry name" value="ENDONUCLEASE_III_2"/>
    <property type="match status" value="1"/>
</dbReference>
<keyword evidence="10" id="KW-1185">Reference proteome</keyword>
<dbReference type="Gene3D" id="1.10.340.30">
    <property type="entry name" value="Hypothetical protein, domain 2"/>
    <property type="match status" value="1"/>
</dbReference>
<keyword evidence="6 8" id="KW-0326">Glycosidase</keyword>
<evidence type="ECO:0000256" key="7">
    <source>
        <dbReference type="ARBA" id="ARBA00044632"/>
    </source>
</evidence>
<keyword evidence="5 8" id="KW-0456">Lyase</keyword>
<comment type="similarity">
    <text evidence="1 8">Belongs to the Nth/MutY family.</text>
</comment>
<dbReference type="HAMAP" id="MF_03183">
    <property type="entry name" value="Endonuclease_III_Nth"/>
    <property type="match status" value="1"/>
</dbReference>
<reference evidence="11" key="1">
    <citation type="submission" date="2025-08" db="UniProtKB">
        <authorList>
            <consortium name="RefSeq"/>
        </authorList>
    </citation>
    <scope>IDENTIFICATION</scope>
    <source>
        <tissue evidence="11">Muscle</tissue>
    </source>
</reference>
<comment type="caution">
    <text evidence="8">Lacks conserved residue(s) required for the propagation of feature annotation.</text>
</comment>
<dbReference type="PANTHER" id="PTHR43286:SF1">
    <property type="entry name" value="ENDONUCLEASE III-LIKE PROTEIN 1"/>
    <property type="match status" value="1"/>
</dbReference>
<name>A0ABM1BIV0_LIMPO</name>
<comment type="catalytic activity">
    <reaction evidence="7 8">
        <text>2'-deoxyribonucleotide-(2'-deoxyribose 5'-phosphate)-2'-deoxyribonucleotide-DNA = a 3'-end 2'-deoxyribonucleotide-(2,3-dehydro-2,3-deoxyribose 5'-phosphate)-DNA + a 5'-end 5'-phospho-2'-deoxyribonucleoside-DNA + H(+)</text>
        <dbReference type="Rhea" id="RHEA:66592"/>
        <dbReference type="Rhea" id="RHEA-COMP:13180"/>
        <dbReference type="Rhea" id="RHEA-COMP:16897"/>
        <dbReference type="Rhea" id="RHEA-COMP:17067"/>
        <dbReference type="ChEBI" id="CHEBI:15378"/>
        <dbReference type="ChEBI" id="CHEBI:136412"/>
        <dbReference type="ChEBI" id="CHEBI:157695"/>
        <dbReference type="ChEBI" id="CHEBI:167181"/>
        <dbReference type="EC" id="4.2.99.18"/>
    </reaction>
</comment>
<evidence type="ECO:0000256" key="6">
    <source>
        <dbReference type="ARBA" id="ARBA00023295"/>
    </source>
</evidence>
<keyword evidence="2 8" id="KW-0227">DNA damage</keyword>
<dbReference type="EC" id="3.2.2.-" evidence="8"/>
<evidence type="ECO:0000313" key="11">
    <source>
        <dbReference type="RefSeq" id="XP_013782865.1"/>
    </source>
</evidence>
<comment type="subcellular location">
    <subcellularLocation>
        <location evidence="8">Nucleus</location>
    </subcellularLocation>
    <subcellularLocation>
        <location evidence="8">Mitochondrion</location>
    </subcellularLocation>
</comment>
<keyword evidence="8" id="KW-0539">Nucleus</keyword>
<evidence type="ECO:0000256" key="8">
    <source>
        <dbReference type="HAMAP-Rule" id="MF_03183"/>
    </source>
</evidence>
<dbReference type="Gene3D" id="1.10.1670.10">
    <property type="entry name" value="Helix-hairpin-Helix base-excision DNA repair enzymes (C-terminal)"/>
    <property type="match status" value="1"/>
</dbReference>
<evidence type="ECO:0000256" key="4">
    <source>
        <dbReference type="ARBA" id="ARBA00023204"/>
    </source>
</evidence>
<dbReference type="InterPro" id="IPR030841">
    <property type="entry name" value="NTH1"/>
</dbReference>
<evidence type="ECO:0000256" key="1">
    <source>
        <dbReference type="ARBA" id="ARBA00008343"/>
    </source>
</evidence>
<dbReference type="PANTHER" id="PTHR43286">
    <property type="entry name" value="ENDONUCLEASE III-LIKE PROTEIN 1"/>
    <property type="match status" value="1"/>
</dbReference>
<dbReference type="InterPro" id="IPR000445">
    <property type="entry name" value="HhH_motif"/>
</dbReference>
<dbReference type="GeneID" id="106467094"/>
<dbReference type="Proteomes" id="UP000694941">
    <property type="component" value="Unplaced"/>
</dbReference>
<keyword evidence="4 8" id="KW-0234">DNA repair</keyword>
<keyword evidence="8" id="KW-0496">Mitochondrion</keyword>
<proteinExistence type="inferred from homology"/>
<dbReference type="InterPro" id="IPR004036">
    <property type="entry name" value="Endonuclease-III-like_CS2"/>
</dbReference>
<dbReference type="EC" id="4.2.99.18" evidence="8"/>
<organism evidence="10 11">
    <name type="scientific">Limulus polyphemus</name>
    <name type="common">Atlantic horseshoe crab</name>
    <dbReference type="NCBI Taxonomy" id="6850"/>
    <lineage>
        <taxon>Eukaryota</taxon>
        <taxon>Metazoa</taxon>
        <taxon>Ecdysozoa</taxon>
        <taxon>Arthropoda</taxon>
        <taxon>Chelicerata</taxon>
        <taxon>Merostomata</taxon>
        <taxon>Xiphosura</taxon>
        <taxon>Limulidae</taxon>
        <taxon>Limulus</taxon>
    </lineage>
</organism>
<dbReference type="RefSeq" id="XP_013782865.1">
    <property type="nucleotide sequence ID" value="XM_013927411.2"/>
</dbReference>
<dbReference type="Pfam" id="PF00730">
    <property type="entry name" value="HhH-GPD"/>
    <property type="match status" value="1"/>
</dbReference>
<comment type="function">
    <text evidence="8">Bifunctional DNA N-glycosylase with associated apurinic/apyrimidinic (AP) lyase function that catalyzes the first step in base excision repair (BER), the primary repair pathway for the repair of oxidative DNA damage. The DNA N-glycosylase activity releases the damaged DNA base from DNA by cleaving the N-glycosidic bond, leaving an AP site. The AP lyase activity cleaves the phosphodiester bond 3' to the AP site by a beta-elimination. Primarily recognizes and repairs oxidative base damage of pyrimidines.</text>
</comment>
<keyword evidence="3 8" id="KW-0378">Hydrolase</keyword>
<accession>A0ABM1BIV0</accession>
<dbReference type="InterPro" id="IPR023170">
    <property type="entry name" value="HhH_base_excis_C"/>
</dbReference>
<sequence length="417" mass="47197">MSSLGSLARKGIVSKWETSIKLFCKYMCRYFPVGIFDDFLKPLEMKTRSQKEIFTNVDCKDFVMLPELSKSVTDTSAKNSKKDSCSNVGFLSSDPFKETEASTADKITKTSSTKKKMLSKLSTQETKEVKNPVMYDIDKQYRRKRQHLSIEYSLQNIGGNTSKDVGEKEKKIMLKSDPKSKETITSWEPLFWKDVLKNIKEMRKVKNAPVDTMGAEKCTDLDSPPEVSHFHTLVSLMLSSQTKDEVTHAAMKKLWAHGLTIDNVLKTSDDELGRLIYPVGFWRKKVEYLKKTAQILKDQFSGDIPPSVEELCKLPGVGPKMAYLAMAIAWKQTVGIAVDTHVHRIANRIGWVKKTTKNPEDTRKALESWLPREYWEEINLLLVGFGQTVCLPVGPKCSSCLNVKVCPFGKANTKKSL</sequence>
<dbReference type="CDD" id="cd00056">
    <property type="entry name" value="ENDO3c"/>
    <property type="match status" value="1"/>
</dbReference>
<dbReference type="SUPFAM" id="SSF48150">
    <property type="entry name" value="DNA-glycosylase"/>
    <property type="match status" value="1"/>
</dbReference>
<evidence type="ECO:0000313" key="10">
    <source>
        <dbReference type="Proteomes" id="UP000694941"/>
    </source>
</evidence>
<evidence type="ECO:0000256" key="5">
    <source>
        <dbReference type="ARBA" id="ARBA00023239"/>
    </source>
</evidence>
<evidence type="ECO:0000256" key="3">
    <source>
        <dbReference type="ARBA" id="ARBA00022801"/>
    </source>
</evidence>
<dbReference type="Pfam" id="PF00633">
    <property type="entry name" value="HHH"/>
    <property type="match status" value="1"/>
</dbReference>
<evidence type="ECO:0000256" key="2">
    <source>
        <dbReference type="ARBA" id="ARBA00022763"/>
    </source>
</evidence>
<gene>
    <name evidence="11" type="primary">LOC106467094</name>
    <name evidence="8" type="synonym">NTH1</name>
</gene>
<protein>
    <recommendedName>
        <fullName evidence="8">Endonuclease III homolog</fullName>
        <ecNumber evidence="8">3.2.2.-</ecNumber>
        <ecNumber evidence="8">4.2.99.18</ecNumber>
    </recommendedName>
    <alternativeName>
        <fullName evidence="8">Bifunctional DNA N-glycosylase/DNA-(apurinic or apyrimidinic site) lyase</fullName>
        <shortName evidence="8">DNA glycosylase/AP lyase</shortName>
    </alternativeName>
</protein>
<evidence type="ECO:0000259" key="9">
    <source>
        <dbReference type="SMART" id="SM00478"/>
    </source>
</evidence>